<gene>
    <name evidence="1" type="ORF">QF118_13320</name>
</gene>
<protein>
    <submittedName>
        <fullName evidence="1">Uncharacterized protein</fullName>
    </submittedName>
</protein>
<sequence>MPTPTAHENDWFFSMMSFFKPLSLCLILFLAPIGSARAQDAIAIAPDGNVSIPGTLSVGTIDNDALNKIAEALTWYVFAPNVYDAFVQVTDNPQLLHDNEFMIMRNRGMRRLHFSSWNGGMRLVTEPYMTGDRSNLLGGSVWVYKTWDPNSQTCDSGKAFHYYYKYANGEVANVTGNGCQAETMIYARKYVFR</sequence>
<dbReference type="EMBL" id="CP124616">
    <property type="protein sequence ID" value="WGW02913.1"/>
    <property type="molecule type" value="Genomic_DNA"/>
</dbReference>
<proteinExistence type="predicted"/>
<keyword evidence="2" id="KW-1185">Reference proteome</keyword>
<accession>A0ABY8QFX8</accession>
<dbReference type="Proteomes" id="UP001241605">
    <property type="component" value="Chromosome"/>
</dbReference>
<dbReference type="RefSeq" id="WP_282299542.1">
    <property type="nucleotide sequence ID" value="NZ_CP124616.1"/>
</dbReference>
<organism evidence="1 2">
    <name type="scientific">Tropicibacter oceani</name>
    <dbReference type="NCBI Taxonomy" id="3058420"/>
    <lineage>
        <taxon>Bacteria</taxon>
        <taxon>Pseudomonadati</taxon>
        <taxon>Pseudomonadota</taxon>
        <taxon>Alphaproteobacteria</taxon>
        <taxon>Rhodobacterales</taxon>
        <taxon>Roseobacteraceae</taxon>
        <taxon>Tropicibacter</taxon>
    </lineage>
</organism>
<reference evidence="1 2" key="1">
    <citation type="submission" date="2023-05" db="EMBL/GenBank/DDBJ databases">
        <title>YMD87, complete Genome.</title>
        <authorList>
            <person name="Zhang J."/>
            <person name="Xu X."/>
        </authorList>
    </citation>
    <scope>NUCLEOTIDE SEQUENCE [LARGE SCALE GENOMIC DNA]</scope>
    <source>
        <strain evidence="1 2">YMD87</strain>
    </source>
</reference>
<evidence type="ECO:0000313" key="2">
    <source>
        <dbReference type="Proteomes" id="UP001241605"/>
    </source>
</evidence>
<name>A0ABY8QFX8_9RHOB</name>
<evidence type="ECO:0000313" key="1">
    <source>
        <dbReference type="EMBL" id="WGW02913.1"/>
    </source>
</evidence>